<evidence type="ECO:0000256" key="1">
    <source>
        <dbReference type="ARBA" id="ARBA00023295"/>
    </source>
</evidence>
<dbReference type="InterPro" id="IPR003961">
    <property type="entry name" value="FN3_dom"/>
</dbReference>
<evidence type="ECO:0000313" key="6">
    <source>
        <dbReference type="Proteomes" id="UP000198415"/>
    </source>
</evidence>
<dbReference type="CDD" id="cd00063">
    <property type="entry name" value="FN3"/>
    <property type="match status" value="1"/>
</dbReference>
<keyword evidence="6" id="KW-1185">Reference proteome</keyword>
<feature type="region of interest" description="Disordered" evidence="3">
    <location>
        <begin position="105"/>
        <end position="137"/>
    </location>
</feature>
<dbReference type="SUPFAM" id="SSF49265">
    <property type="entry name" value="Fibronectin type III"/>
    <property type="match status" value="1"/>
</dbReference>
<keyword evidence="4" id="KW-1133">Transmembrane helix</keyword>
<proteinExistence type="predicted"/>
<feature type="compositionally biased region" description="Low complexity" evidence="3">
    <location>
        <begin position="108"/>
        <end position="130"/>
    </location>
</feature>
<keyword evidence="2" id="KW-0624">Polysaccharide degradation</keyword>
<keyword evidence="4" id="KW-0472">Membrane</keyword>
<evidence type="ECO:0000313" key="5">
    <source>
        <dbReference type="EMBL" id="SNS31850.1"/>
    </source>
</evidence>
<keyword evidence="4" id="KW-0812">Transmembrane</keyword>
<feature type="transmembrane region" description="Helical" evidence="4">
    <location>
        <begin position="52"/>
        <end position="74"/>
    </location>
</feature>
<sequence length="247" mass="25953">MFESLRTTSAPWVCSCDGEHESPVSGRELSREALSLRRVRPNLKHVKGIRKAATVVLPIFVGLLLLAVCVHVLFSNDRTTQAQPNPTGTSWLLLATGSVAPSPSASFTPRASATATLPATPSASATPTRSGDPCRGAEFRAGQINGADVTAGSTSAVVKWFNPGSPTLVDFHILAVSQHLVYGRQPEIPGWVTVKSNGCGWMTGVVTGLTPGTPYIFSVDGMWTGMGVDGTHTRTVARSKVVTTALA</sequence>
<evidence type="ECO:0000256" key="4">
    <source>
        <dbReference type="SAM" id="Phobius"/>
    </source>
</evidence>
<name>A0A239DHH5_9ACTN</name>
<organism evidence="5 6">
    <name type="scientific">Actinoplanes regularis</name>
    <dbReference type="NCBI Taxonomy" id="52697"/>
    <lineage>
        <taxon>Bacteria</taxon>
        <taxon>Bacillati</taxon>
        <taxon>Actinomycetota</taxon>
        <taxon>Actinomycetes</taxon>
        <taxon>Micromonosporales</taxon>
        <taxon>Micromonosporaceae</taxon>
        <taxon>Actinoplanes</taxon>
    </lineage>
</organism>
<evidence type="ECO:0000256" key="3">
    <source>
        <dbReference type="SAM" id="MobiDB-lite"/>
    </source>
</evidence>
<dbReference type="InterPro" id="IPR036116">
    <property type="entry name" value="FN3_sf"/>
</dbReference>
<reference evidence="5 6" key="1">
    <citation type="submission" date="2017-06" db="EMBL/GenBank/DDBJ databases">
        <authorList>
            <person name="Kim H.J."/>
            <person name="Triplett B.A."/>
        </authorList>
    </citation>
    <scope>NUCLEOTIDE SEQUENCE [LARGE SCALE GENOMIC DNA]</scope>
    <source>
        <strain evidence="5 6">DSM 43151</strain>
    </source>
</reference>
<dbReference type="Proteomes" id="UP000198415">
    <property type="component" value="Unassembled WGS sequence"/>
</dbReference>
<protein>
    <recommendedName>
        <fullName evidence="7">Fibronectin type-III domain-containing protein</fullName>
    </recommendedName>
</protein>
<gene>
    <name evidence="5" type="ORF">SAMN06264365_113172</name>
</gene>
<keyword evidence="1" id="KW-0326">Glycosidase</keyword>
<keyword evidence="1" id="KW-0378">Hydrolase</keyword>
<dbReference type="GO" id="GO:0016798">
    <property type="term" value="F:hydrolase activity, acting on glycosyl bonds"/>
    <property type="evidence" value="ECO:0007669"/>
    <property type="project" value="UniProtKB-KW"/>
</dbReference>
<accession>A0A239DHH5</accession>
<dbReference type="GO" id="GO:0000272">
    <property type="term" value="P:polysaccharide catabolic process"/>
    <property type="evidence" value="ECO:0007669"/>
    <property type="project" value="UniProtKB-KW"/>
</dbReference>
<evidence type="ECO:0000256" key="2">
    <source>
        <dbReference type="ARBA" id="ARBA00023326"/>
    </source>
</evidence>
<evidence type="ECO:0008006" key="7">
    <source>
        <dbReference type="Google" id="ProtNLM"/>
    </source>
</evidence>
<dbReference type="AlphaFoldDB" id="A0A239DHH5"/>
<keyword evidence="2" id="KW-0119">Carbohydrate metabolism</keyword>
<dbReference type="EMBL" id="FZNR01000013">
    <property type="protein sequence ID" value="SNS31850.1"/>
    <property type="molecule type" value="Genomic_DNA"/>
</dbReference>